<proteinExistence type="predicted"/>
<organism evidence="3">
    <name type="scientific">freshwater metagenome</name>
    <dbReference type="NCBI Taxonomy" id="449393"/>
    <lineage>
        <taxon>unclassified sequences</taxon>
        <taxon>metagenomes</taxon>
        <taxon>ecological metagenomes</taxon>
    </lineage>
</organism>
<protein>
    <submittedName>
        <fullName evidence="3">Unannotated protein</fullName>
    </submittedName>
</protein>
<dbReference type="AlphaFoldDB" id="A0A6J6E745"/>
<evidence type="ECO:0000256" key="2">
    <source>
        <dbReference type="SAM" id="Phobius"/>
    </source>
</evidence>
<sequence>MSTPPDSTPSATPDGPIDGTPHAGREGARPRGLAALVAVVTICVVAAVAFGVWAFGSSDDGGSASGASGADHGDHLGGDAHAGHGGGEVLEGCDAAAINASMMMFDPFVADELLGSGCPWPYFAGVDVDGGAEDPSIAAVFEPRRYAEVYDLLAAERLGMCAVSRLADPEVNGLVFGFRTLLQPGGCVDGVASVELDVREYSTRAWRDTAAGAMLDAPGVDSVVVLGRWLVTTRGDDAAAAAALLTSIGAMDGAVTLDG</sequence>
<evidence type="ECO:0000313" key="3">
    <source>
        <dbReference type="EMBL" id="CAB4571977.1"/>
    </source>
</evidence>
<dbReference type="EMBL" id="CAEZSR010000101">
    <property type="protein sequence ID" value="CAB4571977.1"/>
    <property type="molecule type" value="Genomic_DNA"/>
</dbReference>
<evidence type="ECO:0000256" key="1">
    <source>
        <dbReference type="SAM" id="MobiDB-lite"/>
    </source>
</evidence>
<accession>A0A6J6E745</accession>
<keyword evidence="2" id="KW-0812">Transmembrane</keyword>
<feature type="compositionally biased region" description="Low complexity" evidence="1">
    <location>
        <begin position="1"/>
        <end position="16"/>
    </location>
</feature>
<name>A0A6J6E745_9ZZZZ</name>
<keyword evidence="2" id="KW-0472">Membrane</keyword>
<feature type="region of interest" description="Disordered" evidence="1">
    <location>
        <begin position="63"/>
        <end position="83"/>
    </location>
</feature>
<keyword evidence="2" id="KW-1133">Transmembrane helix</keyword>
<gene>
    <name evidence="3" type="ORF">UFOPK1493_02456</name>
</gene>
<reference evidence="3" key="1">
    <citation type="submission" date="2020-05" db="EMBL/GenBank/DDBJ databases">
        <authorList>
            <person name="Chiriac C."/>
            <person name="Salcher M."/>
            <person name="Ghai R."/>
            <person name="Kavagutti S V."/>
        </authorList>
    </citation>
    <scope>NUCLEOTIDE SEQUENCE</scope>
</reference>
<feature type="transmembrane region" description="Helical" evidence="2">
    <location>
        <begin position="33"/>
        <end position="55"/>
    </location>
</feature>
<feature type="region of interest" description="Disordered" evidence="1">
    <location>
        <begin position="1"/>
        <end position="27"/>
    </location>
</feature>
<feature type="compositionally biased region" description="Basic and acidic residues" evidence="1">
    <location>
        <begin position="71"/>
        <end position="82"/>
    </location>
</feature>